<gene>
    <name evidence="2" type="ORF">LCGC14_0837550</name>
</gene>
<accession>A0A0F9SLG1</accession>
<evidence type="ECO:0000313" key="2">
    <source>
        <dbReference type="EMBL" id="KKN30078.1"/>
    </source>
</evidence>
<feature type="region of interest" description="Disordered" evidence="1">
    <location>
        <begin position="1"/>
        <end position="31"/>
    </location>
</feature>
<proteinExistence type="predicted"/>
<dbReference type="AlphaFoldDB" id="A0A0F9SLG1"/>
<name>A0A0F9SLG1_9ZZZZ</name>
<comment type="caution">
    <text evidence="2">The sequence shown here is derived from an EMBL/GenBank/DDBJ whole genome shotgun (WGS) entry which is preliminary data.</text>
</comment>
<evidence type="ECO:0000256" key="1">
    <source>
        <dbReference type="SAM" id="MobiDB-lite"/>
    </source>
</evidence>
<reference evidence="2" key="1">
    <citation type="journal article" date="2015" name="Nature">
        <title>Complex archaea that bridge the gap between prokaryotes and eukaryotes.</title>
        <authorList>
            <person name="Spang A."/>
            <person name="Saw J.H."/>
            <person name="Jorgensen S.L."/>
            <person name="Zaremba-Niedzwiedzka K."/>
            <person name="Martijn J."/>
            <person name="Lind A.E."/>
            <person name="van Eijk R."/>
            <person name="Schleper C."/>
            <person name="Guy L."/>
            <person name="Ettema T.J."/>
        </authorList>
    </citation>
    <scope>NUCLEOTIDE SEQUENCE</scope>
</reference>
<organism evidence="2">
    <name type="scientific">marine sediment metagenome</name>
    <dbReference type="NCBI Taxonomy" id="412755"/>
    <lineage>
        <taxon>unclassified sequences</taxon>
        <taxon>metagenomes</taxon>
        <taxon>ecological metagenomes</taxon>
    </lineage>
</organism>
<sequence length="149" mass="16656">MTERPDLRRHTPPSDTEHSEPKPDPVSAGPVDKVVELVYNPTREKIREMTVISVEQGRLLPQLDMIGLMWQYVIEVAAFRQDQDNYAQVYGRARPVPPNLIEEFTYRLAQWQKSIGGTNLKSATDIALAEIETKGDAEGDGLGGDSYTA</sequence>
<protein>
    <submittedName>
        <fullName evidence="2">Uncharacterized protein</fullName>
    </submittedName>
</protein>
<dbReference type="EMBL" id="LAZR01002436">
    <property type="protein sequence ID" value="KKN30078.1"/>
    <property type="molecule type" value="Genomic_DNA"/>
</dbReference>